<evidence type="ECO:0000256" key="1">
    <source>
        <dbReference type="ARBA" id="ARBA00022491"/>
    </source>
</evidence>
<keyword evidence="3" id="KW-0346">Stress response</keyword>
<dbReference type="PANTHER" id="PTHR34824:SF1">
    <property type="entry name" value="HEAT-INDUCIBLE TRANSCRIPTION REPRESSOR HRCA"/>
    <property type="match status" value="1"/>
</dbReference>
<dbReference type="SUPFAM" id="SSF46785">
    <property type="entry name" value="Winged helix' DNA-binding domain"/>
    <property type="match status" value="1"/>
</dbReference>
<evidence type="ECO:0000256" key="4">
    <source>
        <dbReference type="ARBA" id="ARBA00023163"/>
    </source>
</evidence>
<keyword evidence="1" id="KW-0678">Repressor</keyword>
<evidence type="ECO:0000313" key="6">
    <source>
        <dbReference type="EMBL" id="OGF40085.1"/>
    </source>
</evidence>
<dbReference type="PANTHER" id="PTHR34824">
    <property type="entry name" value="HEAT-INDUCIBLE TRANSCRIPTION REPRESSOR HRCA"/>
    <property type="match status" value="1"/>
</dbReference>
<evidence type="ECO:0000259" key="5">
    <source>
        <dbReference type="Pfam" id="PF01628"/>
    </source>
</evidence>
<feature type="domain" description="Heat-inducible transcription repressor HrcA C-terminal" evidence="5">
    <location>
        <begin position="68"/>
        <end position="215"/>
    </location>
</feature>
<protein>
    <recommendedName>
        <fullName evidence="5">Heat-inducible transcription repressor HrcA C-terminal domain-containing protein</fullName>
    </recommendedName>
</protein>
<reference evidence="6 7" key="1">
    <citation type="journal article" date="2016" name="Nat. Commun.">
        <title>Thousands of microbial genomes shed light on interconnected biogeochemical processes in an aquifer system.</title>
        <authorList>
            <person name="Anantharaman K."/>
            <person name="Brown C.T."/>
            <person name="Hug L.A."/>
            <person name="Sharon I."/>
            <person name="Castelle C.J."/>
            <person name="Probst A.J."/>
            <person name="Thomas B.C."/>
            <person name="Singh A."/>
            <person name="Wilkins M.J."/>
            <person name="Karaoz U."/>
            <person name="Brodie E.L."/>
            <person name="Williams K.H."/>
            <person name="Hubbard S.S."/>
            <person name="Banfield J.F."/>
        </authorList>
    </citation>
    <scope>NUCLEOTIDE SEQUENCE [LARGE SCALE GENOMIC DNA]</scope>
</reference>
<dbReference type="GO" id="GO:0045892">
    <property type="term" value="P:negative regulation of DNA-templated transcription"/>
    <property type="evidence" value="ECO:0007669"/>
    <property type="project" value="TreeGrafter"/>
</dbReference>
<dbReference type="SUPFAM" id="SSF55781">
    <property type="entry name" value="GAF domain-like"/>
    <property type="match status" value="1"/>
</dbReference>
<evidence type="ECO:0000256" key="2">
    <source>
        <dbReference type="ARBA" id="ARBA00023015"/>
    </source>
</evidence>
<name>A0A1F5TMB4_9BACT</name>
<dbReference type="Gene3D" id="1.10.10.10">
    <property type="entry name" value="Winged helix-like DNA-binding domain superfamily/Winged helix DNA-binding domain"/>
    <property type="match status" value="1"/>
</dbReference>
<accession>A0A1F5TMB4</accession>
<evidence type="ECO:0000256" key="3">
    <source>
        <dbReference type="ARBA" id="ARBA00023016"/>
    </source>
</evidence>
<dbReference type="InterPro" id="IPR036388">
    <property type="entry name" value="WH-like_DNA-bd_sf"/>
</dbReference>
<dbReference type="AlphaFoldDB" id="A0A1F5TMB4"/>
<keyword evidence="4" id="KW-0804">Transcription</keyword>
<dbReference type="InterPro" id="IPR021153">
    <property type="entry name" value="HrcA_C"/>
</dbReference>
<keyword evidence="2" id="KW-0805">Transcription regulation</keyword>
<dbReference type="Pfam" id="PF01628">
    <property type="entry name" value="HrcA"/>
    <property type="match status" value="1"/>
</dbReference>
<sequence length="227" mass="25598">MDSRKELILKILIQEHIKTGTPVGSGVLVEKYNLDISPATARNELAWLESEGYIIQPHTSAGRVPTEKAYNLFLEQFSNSKLSKQITDHFCSVLQNTDEQSLKETAKVTARISDGAVFCAFHRNNLYYTGISNLFQQPEFNELSLIHDISTVIDRMDEVIDSIFDEIDIGVHTLIGSKNPFGNFCSVIISKHRTEDNVGLFGVLGPMRMDYKKNIALIKYINKKISN</sequence>
<dbReference type="InterPro" id="IPR036390">
    <property type="entry name" value="WH_DNA-bd_sf"/>
</dbReference>
<gene>
    <name evidence="6" type="ORF">A2531_04970</name>
</gene>
<comment type="caution">
    <text evidence="6">The sequence shown here is derived from an EMBL/GenBank/DDBJ whole genome shotgun (WGS) entry which is preliminary data.</text>
</comment>
<organism evidence="6 7">
    <name type="scientific">Candidatus Falkowbacteria bacterium RIFOXYD2_FULL_34_120</name>
    <dbReference type="NCBI Taxonomy" id="1798007"/>
    <lineage>
        <taxon>Bacteria</taxon>
        <taxon>Candidatus Falkowiibacteriota</taxon>
    </lineage>
</organism>
<proteinExistence type="predicted"/>
<dbReference type="GO" id="GO:0003677">
    <property type="term" value="F:DNA binding"/>
    <property type="evidence" value="ECO:0007669"/>
    <property type="project" value="InterPro"/>
</dbReference>
<evidence type="ECO:0000313" key="7">
    <source>
        <dbReference type="Proteomes" id="UP000177579"/>
    </source>
</evidence>
<dbReference type="InterPro" id="IPR002571">
    <property type="entry name" value="HrcA"/>
</dbReference>
<dbReference type="EMBL" id="MFGO01000036">
    <property type="protein sequence ID" value="OGF40085.1"/>
    <property type="molecule type" value="Genomic_DNA"/>
</dbReference>
<dbReference type="Proteomes" id="UP000177579">
    <property type="component" value="Unassembled WGS sequence"/>
</dbReference>